<evidence type="ECO:0000313" key="3">
    <source>
        <dbReference type="EMBL" id="BBJ04586.1"/>
    </source>
</evidence>
<organism evidence="3">
    <name type="scientific">Marinobacter nauticus</name>
    <name type="common">Marinobacter hydrocarbonoclasticus</name>
    <name type="synonym">Marinobacter aquaeolei</name>
    <dbReference type="NCBI Taxonomy" id="2743"/>
    <lineage>
        <taxon>Bacteria</taxon>
        <taxon>Pseudomonadati</taxon>
        <taxon>Pseudomonadota</taxon>
        <taxon>Gammaproteobacteria</taxon>
        <taxon>Pseudomonadales</taxon>
        <taxon>Marinobacteraceae</taxon>
        <taxon>Marinobacter</taxon>
    </lineage>
</organism>
<dbReference type="EMBL" id="AP019537">
    <property type="protein sequence ID" value="BBJ04586.1"/>
    <property type="molecule type" value="Genomic_DNA"/>
</dbReference>
<dbReference type="CDD" id="cd20705">
    <property type="entry name" value="MIX_I"/>
    <property type="match status" value="1"/>
</dbReference>
<gene>
    <name evidence="3" type="ORF">YBY_24350</name>
</gene>
<dbReference type="AlphaFoldDB" id="A0A455W5E8"/>
<feature type="transmembrane region" description="Helical" evidence="1">
    <location>
        <begin position="853"/>
        <end position="873"/>
    </location>
</feature>
<dbReference type="InterPro" id="IPR046864">
    <property type="entry name" value="VasX_N"/>
</dbReference>
<proteinExistence type="predicted"/>
<reference evidence="3" key="1">
    <citation type="submission" date="2019-03" db="EMBL/GenBank/DDBJ databases">
        <title>Whole genome analysis of nitrate-reducing bacteria Marinobacter hydrocarbonoclasticus YB03.</title>
        <authorList>
            <person name="Azam A.H."/>
            <person name="Yuk S.R."/>
            <person name="Kamarisima K."/>
            <person name="Miyanaga K."/>
            <person name="Tanji Y."/>
        </authorList>
    </citation>
    <scope>NUCLEOTIDE SEQUENCE</scope>
    <source>
        <strain evidence="3">YB03</strain>
    </source>
</reference>
<evidence type="ECO:0000259" key="2">
    <source>
        <dbReference type="Pfam" id="PF20249"/>
    </source>
</evidence>
<feature type="transmembrane region" description="Helical" evidence="1">
    <location>
        <begin position="893"/>
        <end position="912"/>
    </location>
</feature>
<keyword evidence="1" id="KW-0472">Membrane</keyword>
<accession>A0A455W5E8</accession>
<feature type="domain" description="Toxin VasX N-terminal region" evidence="2">
    <location>
        <begin position="92"/>
        <end position="196"/>
    </location>
</feature>
<protein>
    <recommendedName>
        <fullName evidence="2">Toxin VasX N-terminal region domain-containing protein</fullName>
    </recommendedName>
</protein>
<evidence type="ECO:0000256" key="1">
    <source>
        <dbReference type="SAM" id="Phobius"/>
    </source>
</evidence>
<name>A0A455W5E8_MARNT</name>
<sequence length="1170" mass="127419">MTDTVDFSDESRDRSILRTADYDDTDPADLVLTVPKRDGGTISIPLLKHARSNIEREDYQDNTLVRIKPLAEIASNLPVRRGSNAPVYQGKGVALLRPGFLYIFREDKLWRELEISQNSQFSDIDLQAVRAEVGDPESDLRMVRPSAGQWLDDVLVPVFLQGQAVMHDFRVAYSEIQWDWAYIQKLEESAATRNARTTGVGHAWAVTSVDSLSFETGFPASRVEDAPELRHRDLGIELMIENPCDFVLSFEGPGEEELCSKLSKLLESNEKQARESARRAASRSEVEDPIAYTEQLMKNPLELALDATAPEPVDDSDEGEVANILDLTCPPGADLLQHLRSQKGVVCVAIPDPFFLFRHALAQLHLAMHYLDAIDIAIKDKPLVHSAMLIRQAVFDPAPSGQSGDLANYRNAINREQLDDILETAERNHAVRNIEDQTRRLKKLMKSSSFNSVFDDYLQSPDVAACEAFLLCADNLNVLQQIPGVLKAQGVDDDQGIPGALAKWLSDESMLAKWSPGIAAATGEEGTQSSPYEQLRSLARDQTEINDQHLARLNLQALAYTEKQFQYDEESTGEQVAGEVKDAGRVGALVSGVLGEWSASVLTACRRLMEDGSVEAIQVHRIMQAASANAILSDPGLGGVDLMRRGDVDPTKHTIIGVEGDGIRRGLTDFDRSQGGLLTRANDYLYADLVDRSGQVQGSTSPARASGELEEAIKKIAGNTWVYVVPAGHPEARKLSVLKVDLAKRVGAVVDGPGVSSGLVALAVFNLFLEVRSAFAAYQADSRAFSLSVGKSIGAIVDLTAASMKLSVVMHEIAGIDLAQSSKLYRVSSRPLFDMKRAPLIGKRLATVGASTLVRTVGLASFVAGGVAVGLSYWDMRISLSRGDLDAANGHGIAVAGGLIFLSVPLIGGLLAIPGWGWAVLGMSMALGGSLYAGSVADDLFERVLKQGPLGTHPQDSSVHLDDLAYYGQLLTLLSPVNISAQRYGDVDPDPALTNPDHPPQPDDYVITLQTPVVSRLKVLQECRPELPTQPFKIVVQEVAYMSSRAETSNVAVGTVEQEVMLSTTPLTQIVARQSLPHESAVRFLVKRELRSSSFQSFGYQEEVTTTIRVGLQAVVGTEQGPVVFPTPVMDNYEPYNDTRHGGAPDKSRSVFNPHSEPLVPYWFLKEVSV</sequence>
<keyword evidence="1" id="KW-0812">Transmembrane</keyword>
<dbReference type="Pfam" id="PF20249">
    <property type="entry name" value="VasX_N"/>
    <property type="match status" value="1"/>
</dbReference>
<keyword evidence="1" id="KW-1133">Transmembrane helix</keyword>